<organism evidence="1">
    <name type="scientific">Pseudocodium devriesii</name>
    <dbReference type="NCBI Taxonomy" id="453070"/>
    <lineage>
        <taxon>Eukaryota</taxon>
        <taxon>Viridiplantae</taxon>
        <taxon>Chlorophyta</taxon>
        <taxon>core chlorophytes</taxon>
        <taxon>Ulvophyceae</taxon>
        <taxon>TCBD clade</taxon>
        <taxon>Bryopsidales</taxon>
        <taxon>Halimedineae</taxon>
        <taxon>Halimedaceae</taxon>
        <taxon>Pseudocodieae</taxon>
        <taxon>Pseudocodium</taxon>
    </lineage>
</organism>
<sequence length="144" mass="16686">MVQAYWKSKFHNFPIFASYDEKNKNYFSMTSLGGRIKRDSKLNTEKVSFQKIQYFKTECANFSTTGVEILSEVWPKLSQECFCYARVVMVVHDEIVVETSKDNVVSQIRKIEKEVGDKYVPLVGLIGLIGLNFDISELLQIWIK</sequence>
<dbReference type="GeneID" id="38279276"/>
<reference evidence="1" key="1">
    <citation type="submission" date="2018-07" db="EMBL/GenBank/DDBJ databases">
        <authorList>
            <person name="Quirk P.G."/>
            <person name="Krulwich T.A."/>
        </authorList>
    </citation>
    <scope>NUCLEOTIDE SEQUENCE</scope>
</reference>
<protein>
    <submittedName>
        <fullName evidence="1">Uncharacterized protein</fullName>
    </submittedName>
</protein>
<accession>A0A386B129</accession>
<dbReference type="RefSeq" id="YP_009519355.1">
    <property type="nucleotide sequence ID" value="NC_039525.1"/>
</dbReference>
<evidence type="ECO:0000313" key="1">
    <source>
        <dbReference type="EMBL" id="AYC65397.1"/>
    </source>
</evidence>
<dbReference type="EMBL" id="MH591109">
    <property type="protein sequence ID" value="AYC65397.1"/>
    <property type="molecule type" value="Genomic_DNA"/>
</dbReference>
<keyword evidence="1" id="KW-0150">Chloroplast</keyword>
<geneLocation type="chloroplast" evidence="1"/>
<reference evidence="1" key="2">
    <citation type="journal article" date="2019" name="Mol. Phylogenet. Evol.">
        <title>Reassessment of the classification of bryopsidales (chlorophyta) based on chloroplast phylogenomic analyses.</title>
        <authorList>
            <person name="Cremen M.C."/>
            <person name="Leliaert F."/>
            <person name="West J."/>
            <person name="Lam D.W."/>
            <person name="Shimada S."/>
            <person name="Lopez-Bautista J.M."/>
            <person name="Verbruggen H."/>
        </authorList>
    </citation>
    <scope>NUCLEOTIDE SEQUENCE</scope>
</reference>
<proteinExistence type="predicted"/>
<keyword evidence="1" id="KW-0934">Plastid</keyword>
<name>A0A386B129_9CHLO</name>
<dbReference type="AlphaFoldDB" id="A0A386B129"/>
<gene>
    <name evidence="1" type="primary">orf144</name>
</gene>